<evidence type="ECO:0000313" key="1">
    <source>
        <dbReference type="EMBL" id="KXZ51548.1"/>
    </source>
</evidence>
<gene>
    <name evidence="1" type="ORF">GPECTOR_12g511</name>
</gene>
<proteinExistence type="predicted"/>
<organism evidence="1 2">
    <name type="scientific">Gonium pectorale</name>
    <name type="common">Green alga</name>
    <dbReference type="NCBI Taxonomy" id="33097"/>
    <lineage>
        <taxon>Eukaryota</taxon>
        <taxon>Viridiplantae</taxon>
        <taxon>Chlorophyta</taxon>
        <taxon>core chlorophytes</taxon>
        <taxon>Chlorophyceae</taxon>
        <taxon>CS clade</taxon>
        <taxon>Chlamydomonadales</taxon>
        <taxon>Volvocaceae</taxon>
        <taxon>Gonium</taxon>
    </lineage>
</organism>
<comment type="caution">
    <text evidence="1">The sequence shown here is derived from an EMBL/GenBank/DDBJ whole genome shotgun (WGS) entry which is preliminary data.</text>
</comment>
<evidence type="ECO:0000313" key="2">
    <source>
        <dbReference type="Proteomes" id="UP000075714"/>
    </source>
</evidence>
<dbReference type="EMBL" id="LSYV01000013">
    <property type="protein sequence ID" value="KXZ51548.1"/>
    <property type="molecule type" value="Genomic_DNA"/>
</dbReference>
<keyword evidence="2" id="KW-1185">Reference proteome</keyword>
<dbReference type="AlphaFoldDB" id="A0A150GP84"/>
<sequence>MYGMCVVSFQHMYGTCTYVQAHKIWHDDDADSKIDDMGYPGMAEDFKRYIPRDPDYYELRGWVPVQTPYGTFWIGC</sequence>
<protein>
    <submittedName>
        <fullName evidence="1">Uncharacterized protein</fullName>
    </submittedName>
</protein>
<accession>A0A150GP84</accession>
<reference evidence="2" key="1">
    <citation type="journal article" date="2016" name="Nat. Commun.">
        <title>The Gonium pectorale genome demonstrates co-option of cell cycle regulation during the evolution of multicellularity.</title>
        <authorList>
            <person name="Hanschen E.R."/>
            <person name="Marriage T.N."/>
            <person name="Ferris P.J."/>
            <person name="Hamaji T."/>
            <person name="Toyoda A."/>
            <person name="Fujiyama A."/>
            <person name="Neme R."/>
            <person name="Noguchi H."/>
            <person name="Minakuchi Y."/>
            <person name="Suzuki M."/>
            <person name="Kawai-Toyooka H."/>
            <person name="Smith D.R."/>
            <person name="Sparks H."/>
            <person name="Anderson J."/>
            <person name="Bakaric R."/>
            <person name="Luria V."/>
            <person name="Karger A."/>
            <person name="Kirschner M.W."/>
            <person name="Durand P.M."/>
            <person name="Michod R.E."/>
            <person name="Nozaki H."/>
            <person name="Olson B.J."/>
        </authorList>
    </citation>
    <scope>NUCLEOTIDE SEQUENCE [LARGE SCALE GENOMIC DNA]</scope>
    <source>
        <strain evidence="2">NIES-2863</strain>
    </source>
</reference>
<dbReference type="Proteomes" id="UP000075714">
    <property type="component" value="Unassembled WGS sequence"/>
</dbReference>
<name>A0A150GP84_GONPE</name>